<name>A0ABQ2EP72_9DEIO</name>
<comment type="caution">
    <text evidence="2">The sequence shown here is derived from an EMBL/GenBank/DDBJ whole genome shotgun (WGS) entry which is preliminary data.</text>
</comment>
<dbReference type="EMBL" id="BMPP01000003">
    <property type="protein sequence ID" value="GGK19104.1"/>
    <property type="molecule type" value="Genomic_DNA"/>
</dbReference>
<evidence type="ECO:0000313" key="3">
    <source>
        <dbReference type="Proteomes" id="UP000647587"/>
    </source>
</evidence>
<feature type="region of interest" description="Disordered" evidence="1">
    <location>
        <begin position="213"/>
        <end position="235"/>
    </location>
</feature>
<feature type="compositionally biased region" description="Polar residues" evidence="1">
    <location>
        <begin position="291"/>
        <end position="308"/>
    </location>
</feature>
<evidence type="ECO:0000256" key="1">
    <source>
        <dbReference type="SAM" id="MobiDB-lite"/>
    </source>
</evidence>
<keyword evidence="3" id="KW-1185">Reference proteome</keyword>
<reference evidence="3" key="1">
    <citation type="journal article" date="2019" name="Int. J. Syst. Evol. Microbiol.">
        <title>The Global Catalogue of Microorganisms (GCM) 10K type strain sequencing project: providing services to taxonomists for standard genome sequencing and annotation.</title>
        <authorList>
            <consortium name="The Broad Institute Genomics Platform"/>
            <consortium name="The Broad Institute Genome Sequencing Center for Infectious Disease"/>
            <person name="Wu L."/>
            <person name="Ma J."/>
        </authorList>
    </citation>
    <scope>NUCLEOTIDE SEQUENCE [LARGE SCALE GENOMIC DNA]</scope>
    <source>
        <strain evidence="3">JCM 30331</strain>
    </source>
</reference>
<sequence>MALTGGALIGSLSALLLSRQDNRQCLSQAFGRTFRDLRGTLVSAGRVTADNAQSVAAGVQHGAANVMETVTDMARPLPGALAGGVGTVMQTLGSTEDMMQEDIHDARQKNRASGRHSPDPARLRALVQTEVKDQLGRHHRLLEQRIHEHFDQQDAVIRSLTTSVNHMTVDARTRRGGRPWFLLLVAGGGYYLARQPQIQEKLRTYLEKLSPDTREHLRQAGESVREGVDHVWKGEDPRPALLDAVQETQQAVEQVVSRVKENATSGQPTEQADLHGAAADPSPELSKDSTRSPGSQPGIQERTISNPQDLKMRM</sequence>
<evidence type="ECO:0000313" key="2">
    <source>
        <dbReference type="EMBL" id="GGK19104.1"/>
    </source>
</evidence>
<proteinExistence type="predicted"/>
<protein>
    <recommendedName>
        <fullName evidence="4">YtxH domain-containing protein</fullName>
    </recommendedName>
</protein>
<accession>A0ABQ2EP72</accession>
<gene>
    <name evidence="2" type="ORF">GCM10008955_10670</name>
</gene>
<organism evidence="2 3">
    <name type="scientific">Deinococcus malanensis</name>
    <dbReference type="NCBI Taxonomy" id="1706855"/>
    <lineage>
        <taxon>Bacteria</taxon>
        <taxon>Thermotogati</taxon>
        <taxon>Deinococcota</taxon>
        <taxon>Deinococci</taxon>
        <taxon>Deinococcales</taxon>
        <taxon>Deinococcaceae</taxon>
        <taxon>Deinococcus</taxon>
    </lineage>
</organism>
<feature type="region of interest" description="Disordered" evidence="1">
    <location>
        <begin position="258"/>
        <end position="314"/>
    </location>
</feature>
<dbReference type="Proteomes" id="UP000647587">
    <property type="component" value="Unassembled WGS sequence"/>
</dbReference>
<evidence type="ECO:0008006" key="4">
    <source>
        <dbReference type="Google" id="ProtNLM"/>
    </source>
</evidence>